<dbReference type="InterPro" id="IPR051910">
    <property type="entry name" value="ComF/GntX_DNA_util-trans"/>
</dbReference>
<accession>A0ABP6Z9E0</accession>
<dbReference type="SUPFAM" id="SSF53271">
    <property type="entry name" value="PRTase-like"/>
    <property type="match status" value="1"/>
</dbReference>
<comment type="caution">
    <text evidence="2">The sequence shown here is derived from an EMBL/GenBank/DDBJ whole genome shotgun (WGS) entry which is preliminary data.</text>
</comment>
<dbReference type="Gene3D" id="3.40.50.2020">
    <property type="match status" value="1"/>
</dbReference>
<evidence type="ECO:0000256" key="1">
    <source>
        <dbReference type="ARBA" id="ARBA00008007"/>
    </source>
</evidence>
<evidence type="ECO:0000313" key="2">
    <source>
        <dbReference type="EMBL" id="GAA3602279.1"/>
    </source>
</evidence>
<dbReference type="PANTHER" id="PTHR47505:SF1">
    <property type="entry name" value="DNA UTILIZATION PROTEIN YHGH"/>
    <property type="match status" value="1"/>
</dbReference>
<reference evidence="3" key="1">
    <citation type="journal article" date="2019" name="Int. J. Syst. Evol. Microbiol.">
        <title>The Global Catalogue of Microorganisms (GCM) 10K type strain sequencing project: providing services to taxonomists for standard genome sequencing and annotation.</title>
        <authorList>
            <consortium name="The Broad Institute Genomics Platform"/>
            <consortium name="The Broad Institute Genome Sequencing Center for Infectious Disease"/>
            <person name="Wu L."/>
            <person name="Ma J."/>
        </authorList>
    </citation>
    <scope>NUCLEOTIDE SEQUENCE [LARGE SCALE GENOMIC DNA]</scope>
    <source>
        <strain evidence="3">JCM 16929</strain>
    </source>
</reference>
<organism evidence="2 3">
    <name type="scientific">Microlunatus ginsengisoli</name>
    <dbReference type="NCBI Taxonomy" id="363863"/>
    <lineage>
        <taxon>Bacteria</taxon>
        <taxon>Bacillati</taxon>
        <taxon>Actinomycetota</taxon>
        <taxon>Actinomycetes</taxon>
        <taxon>Propionibacteriales</taxon>
        <taxon>Propionibacteriaceae</taxon>
        <taxon>Microlunatus</taxon>
    </lineage>
</organism>
<dbReference type="Proteomes" id="UP001501490">
    <property type="component" value="Unassembled WGS sequence"/>
</dbReference>
<protein>
    <submittedName>
        <fullName evidence="2">ComF family protein</fullName>
    </submittedName>
</protein>
<dbReference type="RefSeq" id="WP_344801015.1">
    <property type="nucleotide sequence ID" value="NZ_BAABAB010000001.1"/>
</dbReference>
<dbReference type="InterPro" id="IPR000836">
    <property type="entry name" value="PRTase_dom"/>
</dbReference>
<proteinExistence type="inferred from homology"/>
<gene>
    <name evidence="2" type="ORF">GCM10022236_00090</name>
</gene>
<dbReference type="PANTHER" id="PTHR47505">
    <property type="entry name" value="DNA UTILIZATION PROTEIN YHGH"/>
    <property type="match status" value="1"/>
</dbReference>
<dbReference type="CDD" id="cd06223">
    <property type="entry name" value="PRTases_typeI"/>
    <property type="match status" value="1"/>
</dbReference>
<evidence type="ECO:0000313" key="3">
    <source>
        <dbReference type="Proteomes" id="UP001501490"/>
    </source>
</evidence>
<dbReference type="EMBL" id="BAABAB010000001">
    <property type="protein sequence ID" value="GAA3602279.1"/>
    <property type="molecule type" value="Genomic_DNA"/>
</dbReference>
<comment type="similarity">
    <text evidence="1">Belongs to the ComF/GntX family.</text>
</comment>
<sequence>MIARALADAAGDLLLGARCVSCDRPGRGLCEECRAEVARWRPHAVAPTPCPARFPRTFAAAPYAGLAAAMISAHKERQALSLASPLGGALAASLRDLLADTDPARIVLVPAPSSARANRERGLDAGRAIALSAARRWRRRDDRPIVVRSWLRQHGTVRDQSGLAAEERAANLAGALTVRRWIRARPGDLVVLCDDVTTTGATLTEARRALESAGIAVSAAATVAATTKLTAIGTYGRAVRRLRTE</sequence>
<keyword evidence="3" id="KW-1185">Reference proteome</keyword>
<name>A0ABP6Z9E0_9ACTN</name>
<dbReference type="InterPro" id="IPR029057">
    <property type="entry name" value="PRTase-like"/>
</dbReference>